<dbReference type="Pfam" id="PF13517">
    <property type="entry name" value="FG-GAP_3"/>
    <property type="match status" value="4"/>
</dbReference>
<accession>A0A517SBD1</accession>
<dbReference type="InterPro" id="IPR013517">
    <property type="entry name" value="FG-GAP"/>
</dbReference>
<evidence type="ECO:0000313" key="4">
    <source>
        <dbReference type="Proteomes" id="UP000315700"/>
    </source>
</evidence>
<proteinExistence type="predicted"/>
<dbReference type="RefSeq" id="WP_145028584.1">
    <property type="nucleotide sequence ID" value="NZ_CP036271.1"/>
</dbReference>
<dbReference type="KEGG" id="ccos:Pan44_14130"/>
<dbReference type="Gene3D" id="2.130.10.130">
    <property type="entry name" value="Integrin alpha, N-terminal"/>
    <property type="match status" value="3"/>
</dbReference>
<sequence length="793" mass="86318" precursor="true">MIRFALRRPGLCALVLSLLSAPLCGAAETTEVPLDHYYGFQPLEIVKLSDRAHSLQAGDFNNDGLIDVVAVDNSKNRITLLLQRSKKIDPTTHSSDQVNQIEDSLRFETRHLPVDRDIQALCMGDFNGDGRIDLAHFGEPDRLTIRYQPESGVWKDSKELRLPEIQPKAFAINSGDLNGDKRTDLVALGKSATYVILQKEDGTLADPVVLRNTSPSLGLAMIADLNGDGRDDLFTQATDDQKQPFCIRLQNGEGKLGPELRFRLEEPRGIVLQDMDGKPGAEILAIDSRTNRVRMFSIEQKGSTAKGAGGDEKLGRIVQYGYGGAESGDRDLEIADVDGDGRPDVVVSDPDKAQVVVFLQKEKELDLGTSYPSFLGASQLRLSDIDGDKAAEVVVFSSKENSIGISKFEDGRLGFPKNVETTGELKAFEMVDLNGDGKDELVVVTKDSAGRGRGASKYNVSVFMRGADGKWGNPPSPKPVEVELKGDPHRMVKVDANLDGKWDLLLTYDGGKAPKLLLQKDGELLPEAESGGIQLGEVRAGAVFNGQLDKPAFLVAQGNFARSMTLDAQNKWQVLDQYNAGESNSRVEGVATLDMDGQPGNEIVLIDTGANKIRIFRKSMAGYSAWRELELAPFQYRGLKVADLNGDGRADLVLAGPGRFAVVYAGQSEYKLTELASFESKLKDVFLMDLVAGDLNHDGIPDVAVFDARTHLIEILAYQREKAQLVHAIQFKVFESKSFQRSSDSGFQPREGAIADVTGDKLADLLLLSHDRLLVYPQDGGEAPAATKASAGK</sequence>
<feature type="chain" id="PRO_5022072036" evidence="2">
    <location>
        <begin position="27"/>
        <end position="793"/>
    </location>
</feature>
<dbReference type="PANTHER" id="PTHR46580">
    <property type="entry name" value="SENSOR KINASE-RELATED"/>
    <property type="match status" value="1"/>
</dbReference>
<dbReference type="EMBL" id="CP036271">
    <property type="protein sequence ID" value="QDT53396.1"/>
    <property type="molecule type" value="Genomic_DNA"/>
</dbReference>
<protein>
    <submittedName>
        <fullName evidence="3">FG-GAP repeat protein</fullName>
    </submittedName>
</protein>
<organism evidence="3 4">
    <name type="scientific">Caulifigura coniformis</name>
    <dbReference type="NCBI Taxonomy" id="2527983"/>
    <lineage>
        <taxon>Bacteria</taxon>
        <taxon>Pseudomonadati</taxon>
        <taxon>Planctomycetota</taxon>
        <taxon>Planctomycetia</taxon>
        <taxon>Planctomycetales</taxon>
        <taxon>Planctomycetaceae</taxon>
        <taxon>Caulifigura</taxon>
    </lineage>
</organism>
<dbReference type="PANTHER" id="PTHR46580:SF4">
    <property type="entry name" value="ATP_GTP-BINDING PROTEIN"/>
    <property type="match status" value="1"/>
</dbReference>
<dbReference type="InterPro" id="IPR028994">
    <property type="entry name" value="Integrin_alpha_N"/>
</dbReference>
<dbReference type="OrthoDB" id="221146at2"/>
<keyword evidence="4" id="KW-1185">Reference proteome</keyword>
<dbReference type="InParanoid" id="A0A517SBD1"/>
<reference evidence="3 4" key="1">
    <citation type="submission" date="2019-02" db="EMBL/GenBank/DDBJ databases">
        <title>Deep-cultivation of Planctomycetes and their phenomic and genomic characterization uncovers novel biology.</title>
        <authorList>
            <person name="Wiegand S."/>
            <person name="Jogler M."/>
            <person name="Boedeker C."/>
            <person name="Pinto D."/>
            <person name="Vollmers J."/>
            <person name="Rivas-Marin E."/>
            <person name="Kohn T."/>
            <person name="Peeters S.H."/>
            <person name="Heuer A."/>
            <person name="Rast P."/>
            <person name="Oberbeckmann S."/>
            <person name="Bunk B."/>
            <person name="Jeske O."/>
            <person name="Meyerdierks A."/>
            <person name="Storesund J.E."/>
            <person name="Kallscheuer N."/>
            <person name="Luecker S."/>
            <person name="Lage O.M."/>
            <person name="Pohl T."/>
            <person name="Merkel B.J."/>
            <person name="Hornburger P."/>
            <person name="Mueller R.-W."/>
            <person name="Bruemmer F."/>
            <person name="Labrenz M."/>
            <person name="Spormann A.M."/>
            <person name="Op den Camp H."/>
            <person name="Overmann J."/>
            <person name="Amann R."/>
            <person name="Jetten M.S.M."/>
            <person name="Mascher T."/>
            <person name="Medema M.H."/>
            <person name="Devos D.P."/>
            <person name="Kaster A.-K."/>
            <person name="Ovreas L."/>
            <person name="Rohde M."/>
            <person name="Galperin M.Y."/>
            <person name="Jogler C."/>
        </authorList>
    </citation>
    <scope>NUCLEOTIDE SEQUENCE [LARGE SCALE GENOMIC DNA]</scope>
    <source>
        <strain evidence="3 4">Pan44</strain>
    </source>
</reference>
<feature type="signal peptide" evidence="2">
    <location>
        <begin position="1"/>
        <end position="26"/>
    </location>
</feature>
<evidence type="ECO:0000256" key="2">
    <source>
        <dbReference type="SAM" id="SignalP"/>
    </source>
</evidence>
<name>A0A517SBD1_9PLAN</name>
<dbReference type="SUPFAM" id="SSF69318">
    <property type="entry name" value="Integrin alpha N-terminal domain"/>
    <property type="match status" value="2"/>
</dbReference>
<evidence type="ECO:0000313" key="3">
    <source>
        <dbReference type="EMBL" id="QDT53396.1"/>
    </source>
</evidence>
<evidence type="ECO:0000256" key="1">
    <source>
        <dbReference type="ARBA" id="ARBA00022729"/>
    </source>
</evidence>
<keyword evidence="1 2" id="KW-0732">Signal</keyword>
<gene>
    <name evidence="3" type="ORF">Pan44_14130</name>
</gene>
<dbReference type="AlphaFoldDB" id="A0A517SBD1"/>
<dbReference type="Proteomes" id="UP000315700">
    <property type="component" value="Chromosome"/>
</dbReference>